<gene>
    <name evidence="2" type="ORF">ACFOGJ_06330</name>
</gene>
<dbReference type="PIRSF" id="PIRSF010256">
    <property type="entry name" value="CoxE_vWa"/>
    <property type="match status" value="1"/>
</dbReference>
<proteinExistence type="predicted"/>
<dbReference type="EMBL" id="JBHRTR010000017">
    <property type="protein sequence ID" value="MFC3226836.1"/>
    <property type="molecule type" value="Genomic_DNA"/>
</dbReference>
<dbReference type="PANTHER" id="PTHR39338:SF5">
    <property type="entry name" value="BLR6139 PROTEIN"/>
    <property type="match status" value="1"/>
</dbReference>
<comment type="caution">
    <text evidence="2">The sequence shown here is derived from an EMBL/GenBank/DDBJ whole genome shotgun (WGS) entry which is preliminary data.</text>
</comment>
<feature type="compositionally biased region" description="Basic and acidic residues" evidence="1">
    <location>
        <begin position="79"/>
        <end position="89"/>
    </location>
</feature>
<keyword evidence="3" id="KW-1185">Reference proteome</keyword>
<feature type="compositionally biased region" description="Gly residues" evidence="1">
    <location>
        <begin position="106"/>
        <end position="115"/>
    </location>
</feature>
<feature type="region of interest" description="Disordered" evidence="1">
    <location>
        <begin position="70"/>
        <end position="120"/>
    </location>
</feature>
<evidence type="ECO:0000256" key="1">
    <source>
        <dbReference type="SAM" id="MobiDB-lite"/>
    </source>
</evidence>
<dbReference type="RefSeq" id="WP_379898976.1">
    <property type="nucleotide sequence ID" value="NZ_JBHRTR010000017.1"/>
</dbReference>
<protein>
    <submittedName>
        <fullName evidence="2">VWA domain-containing protein</fullName>
    </submittedName>
</protein>
<dbReference type="Pfam" id="PF05762">
    <property type="entry name" value="VWA_CoxE"/>
    <property type="match status" value="1"/>
</dbReference>
<accession>A0ABV7KXI1</accession>
<evidence type="ECO:0000313" key="2">
    <source>
        <dbReference type="EMBL" id="MFC3226836.1"/>
    </source>
</evidence>
<name>A0ABV7KXI1_9PROT</name>
<evidence type="ECO:0000313" key="3">
    <source>
        <dbReference type="Proteomes" id="UP001595528"/>
    </source>
</evidence>
<sequence>MQRTVGSFIEVLRTAGLPVSIPETLEAHRALDLVGYQDPATLKHAWGAVLAKSEEEQAIFETCFDRFFAPPDKAPVEGGRPRRGDRKQDEEEDDSPDNGFAPTGGQPFGGGGGSGTSELRTESQLARMLMENDRAAMTQAVEQAAEAVGLDQIRLFTQTGRFTRQIMEEIGLDGLDAEIAAQEARDDAVGGGMARALRIGRQRLFRRVGERVDRQLALKAEGESRAIREDVMSRVRLSAVDRRDYRMMAELIRKMAKKLITLHSRRRKVTDRGHLDLRRTLRRNVAHDGVLMDLHWKQKKIDRPEIFALCDVSGSVSAYARFLLMFLYSLGEVLPKVRAFAFTGPLAEVTDQFQRHDVERAVTEVINTFGFGSSDYGMALDQFAGLCMDDVDHRSTVIILGDARTNNVNPRIETLELLHRRARRVIWLNPESHGQWGTGDSAMLRYAAHCTRVESCGSLRQLERAVDNILRGAA</sequence>
<dbReference type="InterPro" id="IPR008912">
    <property type="entry name" value="Uncharacterised_CoxE"/>
</dbReference>
<reference evidence="3" key="1">
    <citation type="journal article" date="2019" name="Int. J. Syst. Evol. Microbiol.">
        <title>The Global Catalogue of Microorganisms (GCM) 10K type strain sequencing project: providing services to taxonomists for standard genome sequencing and annotation.</title>
        <authorList>
            <consortium name="The Broad Institute Genomics Platform"/>
            <consortium name="The Broad Institute Genome Sequencing Center for Infectious Disease"/>
            <person name="Wu L."/>
            <person name="Ma J."/>
        </authorList>
    </citation>
    <scope>NUCLEOTIDE SEQUENCE [LARGE SCALE GENOMIC DNA]</scope>
    <source>
        <strain evidence="3">KCTC 42964</strain>
    </source>
</reference>
<dbReference type="PANTHER" id="PTHR39338">
    <property type="entry name" value="BLL5662 PROTEIN-RELATED"/>
    <property type="match status" value="1"/>
</dbReference>
<organism evidence="2 3">
    <name type="scientific">Marinibaculum pumilum</name>
    <dbReference type="NCBI Taxonomy" id="1766165"/>
    <lineage>
        <taxon>Bacteria</taxon>
        <taxon>Pseudomonadati</taxon>
        <taxon>Pseudomonadota</taxon>
        <taxon>Alphaproteobacteria</taxon>
        <taxon>Rhodospirillales</taxon>
        <taxon>Rhodospirillaceae</taxon>
        <taxon>Marinibaculum</taxon>
    </lineage>
</organism>
<dbReference type="InterPro" id="IPR011195">
    <property type="entry name" value="UCP010256"/>
</dbReference>
<dbReference type="Proteomes" id="UP001595528">
    <property type="component" value="Unassembled WGS sequence"/>
</dbReference>